<dbReference type="OrthoDB" id="428854at2759"/>
<feature type="region of interest" description="Disordered" evidence="1">
    <location>
        <begin position="1"/>
        <end position="184"/>
    </location>
</feature>
<keyword evidence="3" id="KW-1185">Reference proteome</keyword>
<comment type="caution">
    <text evidence="2">The sequence shown here is derived from an EMBL/GenBank/DDBJ whole genome shotgun (WGS) entry which is preliminary data.</text>
</comment>
<evidence type="ECO:0000313" key="2">
    <source>
        <dbReference type="EMBL" id="KAF2087163.1"/>
    </source>
</evidence>
<feature type="compositionally biased region" description="Low complexity" evidence="1">
    <location>
        <begin position="15"/>
        <end position="46"/>
    </location>
</feature>
<feature type="compositionally biased region" description="Polar residues" evidence="1">
    <location>
        <begin position="302"/>
        <end position="328"/>
    </location>
</feature>
<evidence type="ECO:0000256" key="1">
    <source>
        <dbReference type="SAM" id="MobiDB-lite"/>
    </source>
</evidence>
<feature type="compositionally biased region" description="Low complexity" evidence="1">
    <location>
        <begin position="152"/>
        <end position="169"/>
    </location>
</feature>
<feature type="compositionally biased region" description="Polar residues" evidence="1">
    <location>
        <begin position="135"/>
        <end position="151"/>
    </location>
</feature>
<gene>
    <name evidence="2" type="ORF">K490DRAFT_66030</name>
</gene>
<accession>A0A9P4LZQ9</accession>
<reference evidence="2" key="1">
    <citation type="journal article" date="2020" name="Stud. Mycol.">
        <title>101 Dothideomycetes genomes: a test case for predicting lifestyles and emergence of pathogens.</title>
        <authorList>
            <person name="Haridas S."/>
            <person name="Albert R."/>
            <person name="Binder M."/>
            <person name="Bloem J."/>
            <person name="Labutti K."/>
            <person name="Salamov A."/>
            <person name="Andreopoulos B."/>
            <person name="Baker S."/>
            <person name="Barry K."/>
            <person name="Bills G."/>
            <person name="Bluhm B."/>
            <person name="Cannon C."/>
            <person name="Castanera R."/>
            <person name="Culley D."/>
            <person name="Daum C."/>
            <person name="Ezra D."/>
            <person name="Gonzalez J."/>
            <person name="Henrissat B."/>
            <person name="Kuo A."/>
            <person name="Liang C."/>
            <person name="Lipzen A."/>
            <person name="Lutzoni F."/>
            <person name="Magnuson J."/>
            <person name="Mondo S."/>
            <person name="Nolan M."/>
            <person name="Ohm R."/>
            <person name="Pangilinan J."/>
            <person name="Park H.-J."/>
            <person name="Ramirez L."/>
            <person name="Alfaro M."/>
            <person name="Sun H."/>
            <person name="Tritt A."/>
            <person name="Yoshinaga Y."/>
            <person name="Zwiers L.-H."/>
            <person name="Turgeon B."/>
            <person name="Goodwin S."/>
            <person name="Spatafora J."/>
            <person name="Crous P."/>
            <person name="Grigoriev I."/>
        </authorList>
    </citation>
    <scope>NUCLEOTIDE SEQUENCE</scope>
    <source>
        <strain evidence="2">CBS 121410</strain>
    </source>
</reference>
<proteinExistence type="predicted"/>
<feature type="compositionally biased region" description="Low complexity" evidence="1">
    <location>
        <begin position="392"/>
        <end position="408"/>
    </location>
</feature>
<feature type="compositionally biased region" description="Pro residues" evidence="1">
    <location>
        <begin position="55"/>
        <end position="64"/>
    </location>
</feature>
<sequence length="658" mass="68841">MSGNPFRRSMHQLPASTSAHGAASSGADGLDFSSVGDVQPAPAAAAKTKKVRLASPPPSPPQPSSPALDQDLANRLNIIHHAGSPPPSADPDEDSASSTVEATADFYGQDLPGRAQDTENESVGLTDPGIPAQMGTGSTSASIPNPFSRTLATIEPPAARAPPTTEDTTSPPVRPAIGRAGSDKMRASMDVDAFTKMLMTGNAGPAASGALNARNGQQKTGFGITADSSSNTDASSASKQSIFEAHHGAYQESPRSSYEQSVSDDDDRSRLVDEPQKTQKKKPPPPKHKHGKPVQARGPQVVSFNDFENSFDASVSSQPAGPQRTGSDMNKPLPPRPRGSTPGATPREKDLPSAPSQDESLQSKSPDDSSRRRAPPPPPATRRQSAMKTALSSASRSRSTSNATQSSQPEGPSSVEHTTLPPYTLPNETLTPVPSTPTSTTTQSKPPPPPPTRRSQASSHASDNASLPPTRSNSRRSAILSPGVDYTRTPSTTSLNTLSSRKQRPLSMPPGALAQSFNVNAYNAATHGPPPPPPRRASSKSSFDMPRFSSAGFGGGSPADSRRASGEMRRPRRPSGASGHSVGSARREYDVVEEGEGEGDGEEEDGKGVGGIGQRRFTAEPEVMGEKGERDILGEMDSFAREVEALRSRYQGGGGGRE</sequence>
<feature type="region of interest" description="Disordered" evidence="1">
    <location>
        <begin position="203"/>
        <end position="629"/>
    </location>
</feature>
<dbReference type="EMBL" id="ML978721">
    <property type="protein sequence ID" value="KAF2087163.1"/>
    <property type="molecule type" value="Genomic_DNA"/>
</dbReference>
<protein>
    <submittedName>
        <fullName evidence="2">Uncharacterized protein</fullName>
    </submittedName>
</protein>
<feature type="compositionally biased region" description="Acidic residues" evidence="1">
    <location>
        <begin position="591"/>
        <end position="605"/>
    </location>
</feature>
<feature type="compositionally biased region" description="Basic and acidic residues" evidence="1">
    <location>
        <begin position="267"/>
        <end position="277"/>
    </location>
</feature>
<feature type="compositionally biased region" description="Basic and acidic residues" evidence="1">
    <location>
        <begin position="560"/>
        <end position="569"/>
    </location>
</feature>
<feature type="compositionally biased region" description="Low complexity" evidence="1">
    <location>
        <begin position="487"/>
        <end position="500"/>
    </location>
</feature>
<feature type="compositionally biased region" description="Low complexity" evidence="1">
    <location>
        <begin position="429"/>
        <end position="444"/>
    </location>
</feature>
<evidence type="ECO:0000313" key="3">
    <source>
        <dbReference type="Proteomes" id="UP000799776"/>
    </source>
</evidence>
<dbReference type="AlphaFoldDB" id="A0A9P4LZQ9"/>
<feature type="compositionally biased region" description="Low complexity" evidence="1">
    <location>
        <begin position="225"/>
        <end position="238"/>
    </location>
</feature>
<feature type="compositionally biased region" description="Polar residues" evidence="1">
    <location>
        <begin position="453"/>
        <end position="476"/>
    </location>
</feature>
<dbReference type="Proteomes" id="UP000799776">
    <property type="component" value="Unassembled WGS sequence"/>
</dbReference>
<name>A0A9P4LZQ9_9PEZI</name>
<organism evidence="2 3">
    <name type="scientific">Saccharata proteae CBS 121410</name>
    <dbReference type="NCBI Taxonomy" id="1314787"/>
    <lineage>
        <taxon>Eukaryota</taxon>
        <taxon>Fungi</taxon>
        <taxon>Dikarya</taxon>
        <taxon>Ascomycota</taxon>
        <taxon>Pezizomycotina</taxon>
        <taxon>Dothideomycetes</taxon>
        <taxon>Dothideomycetes incertae sedis</taxon>
        <taxon>Botryosphaeriales</taxon>
        <taxon>Saccharataceae</taxon>
        <taxon>Saccharata</taxon>
    </lineage>
</organism>
<feature type="compositionally biased region" description="Basic residues" evidence="1">
    <location>
        <begin position="278"/>
        <end position="292"/>
    </location>
</feature>